<feature type="transmembrane region" description="Helical" evidence="1">
    <location>
        <begin position="12"/>
        <end position="33"/>
    </location>
</feature>
<feature type="transmembrane region" description="Helical" evidence="1">
    <location>
        <begin position="217"/>
        <end position="237"/>
    </location>
</feature>
<keyword evidence="1" id="KW-0812">Transmembrane</keyword>
<reference evidence="2" key="1">
    <citation type="submission" date="2024-07" db="EMBL/GenBank/DDBJ databases">
        <authorList>
            <person name="Yu S.T."/>
        </authorList>
    </citation>
    <scope>NUCLEOTIDE SEQUENCE</scope>
    <source>
        <strain evidence="2">R44</strain>
    </source>
</reference>
<gene>
    <name evidence="2" type="ORF">AB5J54_14305</name>
</gene>
<dbReference type="RefSeq" id="WP_369144294.1">
    <property type="nucleotide sequence ID" value="NZ_CP163444.1"/>
</dbReference>
<keyword evidence="1" id="KW-1133">Transmembrane helix</keyword>
<keyword evidence="1" id="KW-0472">Membrane</keyword>
<evidence type="ECO:0000313" key="2">
    <source>
        <dbReference type="EMBL" id="XDQ71615.1"/>
    </source>
</evidence>
<feature type="transmembrane region" description="Helical" evidence="1">
    <location>
        <begin position="49"/>
        <end position="72"/>
    </location>
</feature>
<dbReference type="EMBL" id="CP163444">
    <property type="protein sequence ID" value="XDQ71615.1"/>
    <property type="molecule type" value="Genomic_DNA"/>
</dbReference>
<dbReference type="Pfam" id="PF14023">
    <property type="entry name" value="Bestrophin-like"/>
    <property type="match status" value="1"/>
</dbReference>
<evidence type="ECO:0000256" key="1">
    <source>
        <dbReference type="SAM" id="Phobius"/>
    </source>
</evidence>
<proteinExistence type="predicted"/>
<dbReference type="InterPro" id="IPR025333">
    <property type="entry name" value="DUF4239"/>
</dbReference>
<organism evidence="2">
    <name type="scientific">Streptomyces sp. R44</name>
    <dbReference type="NCBI Taxonomy" id="3238633"/>
    <lineage>
        <taxon>Bacteria</taxon>
        <taxon>Bacillati</taxon>
        <taxon>Actinomycetota</taxon>
        <taxon>Actinomycetes</taxon>
        <taxon>Kitasatosporales</taxon>
        <taxon>Streptomycetaceae</taxon>
        <taxon>Streptomyces</taxon>
    </lineage>
</organism>
<dbReference type="AlphaFoldDB" id="A0AB39T157"/>
<sequence>MALWMLNHLSTFVLTLLMVGSIVLIAVAGSALARRRFPRLAEGEHNEMVGVVLGMFGAIYGIILAFVVVTLWTQLDHTQTVVSQEATDVSLVVRATRSFPPEERARVDKAVGEYVHAVVEVQWPKMREGRPSFAATSRQLGEMYDALQAYDPPTPRDQAFYGEAVTRLNDAAAMRRERINIATNELPVLLQVLVYGGAVVIILLTFLYGLRSLKMQFLFVATVAGLIGFSLLLVLVLDRPFAGDLTVSSQPFKESSLSRFWPQGALGSP</sequence>
<protein>
    <submittedName>
        <fullName evidence="2">DUF4239 domain-containing protein</fullName>
    </submittedName>
</protein>
<accession>A0AB39T157</accession>
<feature type="transmembrane region" description="Helical" evidence="1">
    <location>
        <begin position="188"/>
        <end position="210"/>
    </location>
</feature>
<name>A0AB39T157_9ACTN</name>